<name>A0ABV4R2X4_9ACTN</name>
<evidence type="ECO:0000313" key="3">
    <source>
        <dbReference type="Proteomes" id="UP001569904"/>
    </source>
</evidence>
<proteinExistence type="predicted"/>
<accession>A0ABV4R2X4</accession>
<keyword evidence="3" id="KW-1185">Reference proteome</keyword>
<sequence length="248" mass="24832">MSGAGAGGGGVFGRLLGGPAIPAGVVAAVGGRESGWPYGECAYVVMVGASGPARLHYALTDPAGPTWLRLAEAGERRRRRALAGVLRSGVLESAGPRGARAGLGTGNGAGAGAGVGTGGWLHVAAGYRSVWTDLPADGRVGGVAVRDLVVGLVPGRVWEELHARRDEAWRAWARRSGAVPMPGLGGTVPGSSGCGDSGGGGGFDPDATRHEPVEQGPWDTPVAGRRAERGPDEGWPGIRHGGGMGGAW</sequence>
<evidence type="ECO:0000256" key="1">
    <source>
        <dbReference type="SAM" id="MobiDB-lite"/>
    </source>
</evidence>
<dbReference type="EMBL" id="JAXCEH010000015">
    <property type="protein sequence ID" value="MFA1556492.1"/>
    <property type="molecule type" value="Genomic_DNA"/>
</dbReference>
<comment type="caution">
    <text evidence="2">The sequence shown here is derived from an EMBL/GenBank/DDBJ whole genome shotgun (WGS) entry which is preliminary data.</text>
</comment>
<reference evidence="2 3" key="1">
    <citation type="submission" date="2023-11" db="EMBL/GenBank/DDBJ databases">
        <title>Actinomadura monticuli sp. nov., isolated from volcanic ash.</title>
        <authorList>
            <person name="Lee S.D."/>
            <person name="Yang H."/>
            <person name="Kim I.S."/>
        </authorList>
    </citation>
    <scope>NUCLEOTIDE SEQUENCE [LARGE SCALE GENOMIC DNA]</scope>
    <source>
        <strain evidence="2 3">DSM 45346</strain>
    </source>
</reference>
<gene>
    <name evidence="2" type="ORF">SM436_22610</name>
</gene>
<protein>
    <submittedName>
        <fullName evidence="2">Uncharacterized protein</fullName>
    </submittedName>
</protein>
<evidence type="ECO:0000313" key="2">
    <source>
        <dbReference type="EMBL" id="MFA1556492.1"/>
    </source>
</evidence>
<feature type="compositionally biased region" description="Gly residues" evidence="1">
    <location>
        <begin position="183"/>
        <end position="203"/>
    </location>
</feature>
<organism evidence="2 3">
    <name type="scientific">Actinomadura chokoriensis</name>
    <dbReference type="NCBI Taxonomy" id="454156"/>
    <lineage>
        <taxon>Bacteria</taxon>
        <taxon>Bacillati</taxon>
        <taxon>Actinomycetota</taxon>
        <taxon>Actinomycetes</taxon>
        <taxon>Streptosporangiales</taxon>
        <taxon>Thermomonosporaceae</taxon>
        <taxon>Actinomadura</taxon>
    </lineage>
</organism>
<feature type="compositionally biased region" description="Gly residues" evidence="1">
    <location>
        <begin position="239"/>
        <end position="248"/>
    </location>
</feature>
<feature type="region of interest" description="Disordered" evidence="1">
    <location>
        <begin position="182"/>
        <end position="248"/>
    </location>
</feature>
<dbReference type="Proteomes" id="UP001569904">
    <property type="component" value="Unassembled WGS sequence"/>
</dbReference>
<dbReference type="RefSeq" id="WP_371966106.1">
    <property type="nucleotide sequence ID" value="NZ_JAXCEJ010000014.1"/>
</dbReference>